<dbReference type="Gene3D" id="3.20.20.140">
    <property type="entry name" value="Metal-dependent hydrolases"/>
    <property type="match status" value="1"/>
</dbReference>
<dbReference type="EMBL" id="LR797824">
    <property type="protein sequence ID" value="CAB4241643.1"/>
    <property type="molecule type" value="Genomic_DNA"/>
</dbReference>
<evidence type="ECO:0000313" key="2">
    <source>
        <dbReference type="EMBL" id="CAB4241643.1"/>
    </source>
</evidence>
<feature type="domain" description="Amidohydrolase-related" evidence="1">
    <location>
        <begin position="100"/>
        <end position="307"/>
    </location>
</feature>
<keyword evidence="2" id="KW-0378">Hydrolase</keyword>
<dbReference type="SUPFAM" id="SSF51556">
    <property type="entry name" value="Metallo-dependent hydrolases"/>
    <property type="match status" value="1"/>
</dbReference>
<proteinExistence type="predicted"/>
<sequence length="312" mass="35381">MKKTALILALLSSSAFAQYSTESVELSKTIPIADVHMHVHNTSRTPSPSDFKYLMEKNNIQWGGGVGDYQSYLADALGNRYISAMGQDEFISAKRESTLTDPEHFKAMFAQAEEMFKAGTLKGFGEIHSDNHTSGHPSIRRQIRIRTPAIEKMYEIANRYGAYVQVHAQYDAQFDEDLYYMSRTYPKVLTVMAHCLPKGNPQVLDRFFTDLPNVVCEISGKNGPVHAGPFEPFESGRIFGKDGVREEWINLIKKHPDRVMLGTDPCCGLESRYSEMIDNMRTMFLPYFEPAVVEKLAYKNAVRLFKLDGPRQ</sequence>
<gene>
    <name evidence="2" type="ORF">UFOVP71_181</name>
</gene>
<dbReference type="Pfam" id="PF04909">
    <property type="entry name" value="Amidohydro_2"/>
    <property type="match status" value="1"/>
</dbReference>
<reference evidence="2" key="1">
    <citation type="submission" date="2020-05" db="EMBL/GenBank/DDBJ databases">
        <authorList>
            <person name="Chiriac C."/>
            <person name="Salcher M."/>
            <person name="Ghai R."/>
            <person name="Kavagutti S V."/>
        </authorList>
    </citation>
    <scope>NUCLEOTIDE SEQUENCE</scope>
</reference>
<accession>A0A6J5TA22</accession>
<dbReference type="InterPro" id="IPR032466">
    <property type="entry name" value="Metal_Hydrolase"/>
</dbReference>
<protein>
    <submittedName>
        <fullName evidence="2">Amidohydrolase-related</fullName>
    </submittedName>
</protein>
<name>A0A6J5TA22_9CAUD</name>
<organism evidence="2">
    <name type="scientific">uncultured Caudovirales phage</name>
    <dbReference type="NCBI Taxonomy" id="2100421"/>
    <lineage>
        <taxon>Viruses</taxon>
        <taxon>Duplodnaviria</taxon>
        <taxon>Heunggongvirae</taxon>
        <taxon>Uroviricota</taxon>
        <taxon>Caudoviricetes</taxon>
        <taxon>Peduoviridae</taxon>
        <taxon>Maltschvirus</taxon>
        <taxon>Maltschvirus maltsch</taxon>
    </lineage>
</organism>
<evidence type="ECO:0000259" key="1">
    <source>
        <dbReference type="Pfam" id="PF04909"/>
    </source>
</evidence>
<dbReference type="InterPro" id="IPR006680">
    <property type="entry name" value="Amidohydro-rel"/>
</dbReference>
<dbReference type="GO" id="GO:0016787">
    <property type="term" value="F:hydrolase activity"/>
    <property type="evidence" value="ECO:0007669"/>
    <property type="project" value="UniProtKB-KW"/>
</dbReference>